<evidence type="ECO:0000313" key="3">
    <source>
        <dbReference type="Proteomes" id="UP000811899"/>
    </source>
</evidence>
<evidence type="ECO:0000259" key="1">
    <source>
        <dbReference type="Pfam" id="PF25852"/>
    </source>
</evidence>
<dbReference type="Proteomes" id="UP000811899">
    <property type="component" value="Unassembled WGS sequence"/>
</dbReference>
<name>A0AAW4L9R9_9BACT</name>
<dbReference type="Pfam" id="PF25852">
    <property type="entry name" value="DUF6242_C"/>
    <property type="match status" value="1"/>
</dbReference>
<keyword evidence="3" id="KW-1185">Reference proteome</keyword>
<dbReference type="InterPro" id="IPR058667">
    <property type="entry name" value="DUF6242_C"/>
</dbReference>
<comment type="caution">
    <text evidence="2">The sequence shown here is derived from an EMBL/GenBank/DDBJ whole genome shotgun (WGS) entry which is preliminary data.</text>
</comment>
<gene>
    <name evidence="2" type="ORF">KI809_20005</name>
</gene>
<accession>A0AAW4L9R9</accession>
<protein>
    <recommendedName>
        <fullName evidence="1">DUF6242 domain-containing protein</fullName>
    </recommendedName>
</protein>
<dbReference type="AlphaFoldDB" id="A0AAW4L9R9"/>
<evidence type="ECO:0000313" key="2">
    <source>
        <dbReference type="EMBL" id="MBT0666600.1"/>
    </source>
</evidence>
<reference evidence="2 3" key="1">
    <citation type="submission" date="2021-05" db="EMBL/GenBank/DDBJ databases">
        <title>The draft genome of Geobacter pelophilus DSM 12255.</title>
        <authorList>
            <person name="Xu Z."/>
            <person name="Masuda Y."/>
            <person name="Itoh H."/>
            <person name="Senoo K."/>
        </authorList>
    </citation>
    <scope>NUCLEOTIDE SEQUENCE [LARGE SCALE GENOMIC DNA]</scope>
    <source>
        <strain evidence="2 3">DSM 12255</strain>
    </source>
</reference>
<organism evidence="2 3">
    <name type="scientific">Geoanaerobacter pelophilus</name>
    <dbReference type="NCBI Taxonomy" id="60036"/>
    <lineage>
        <taxon>Bacteria</taxon>
        <taxon>Pseudomonadati</taxon>
        <taxon>Thermodesulfobacteriota</taxon>
        <taxon>Desulfuromonadia</taxon>
        <taxon>Geobacterales</taxon>
        <taxon>Geobacteraceae</taxon>
        <taxon>Geoanaerobacter</taxon>
    </lineage>
</organism>
<proteinExistence type="predicted"/>
<dbReference type="RefSeq" id="WP_214173369.1">
    <property type="nucleotide sequence ID" value="NZ_JAHCVJ010000014.1"/>
</dbReference>
<feature type="domain" description="DUF6242" evidence="1">
    <location>
        <begin position="448"/>
        <end position="557"/>
    </location>
</feature>
<dbReference type="SUPFAM" id="SSF110296">
    <property type="entry name" value="Oligoxyloglucan reducing end-specific cellobiohydrolase"/>
    <property type="match status" value="1"/>
</dbReference>
<sequence length="788" mass="84036">MSEYLIEIPAHTGSAVETLRFTSGSGRIYDGYYYEPCVSNPGALKIMMFGEGTTRGASKIGYGEIQLVNKDGQLDSLRNYGIGGRIAVIRELIAGVTIGMTLSCSMEQPVFNDSSVSIRIKDPQVVLDVAFQENKYAGTNVLPAGVEGTADIKGKPKPVLLGQVSNATPFLVNTSRLIYQGHDGALQDIPAVYDKGVLLGRGTNYTSQADMEANPPAEGYYRAWLGGGMFRLGSAPAGVVTFDGIQGATAANRTAAQIAKQIALRVLTTNDLIDQDFTDLDTLNSAVIGIYINSETTIAKALDEVIGSIGGWYGFDANNKLNVGRLDSPSGTPEIELTKQEISNLQLLPTKDEGRGLPVWKVNLNYDKVATVQNMTSLAGSLNFSWVAGTLPASAYWSAITYGNGLFVAIPQNGSAYATSPDGIAWVSRTLPSPPTGGYWVKIAYGNGTFVLLGNGANGNATNVYATSTDGINWTPGTLPVSSVWVAITYANGRFVALAASSTVCALSSTDGTTWSQGDLANGTWTSVAYGNNVFVAITYNGSALATSPDGVTWTARTPTNSAGRSVTFGNGLFVAIVYNSNVFATSPDGITWTARTMPMTAYWSNITYGNRVFVATVENNSKVAAVSPDGILWYQVGLPSAANWQGISYGNGSFIAVSFNSANIFTYRIAPSTEYLSRVSLEYRTVNDFDDAVLTVHPLATEITLDSLLVSSAAAQTETTRQLSLRKVRRDYVSISIDSSVLASMPTVGKVIKITYPRYGYDAGKLFVLIGVNMELSAKKITFYLWG</sequence>
<dbReference type="EMBL" id="JAHCVJ010000014">
    <property type="protein sequence ID" value="MBT0666600.1"/>
    <property type="molecule type" value="Genomic_DNA"/>
</dbReference>